<evidence type="ECO:0000256" key="7">
    <source>
        <dbReference type="ARBA" id="ARBA00025902"/>
    </source>
</evidence>
<protein>
    <recommendedName>
        <fullName evidence="2 8">DNA mismatch repair protein MSH3</fullName>
    </recommendedName>
    <alternativeName>
        <fullName evidence="2 8">DNA mismatch repair protein MSH3</fullName>
    </alternativeName>
</protein>
<dbReference type="GO" id="GO:0007131">
    <property type="term" value="P:reciprocal meiotic recombination"/>
    <property type="evidence" value="ECO:0007669"/>
    <property type="project" value="TreeGrafter"/>
</dbReference>
<evidence type="ECO:0000313" key="12">
    <source>
        <dbReference type="Proteomes" id="UP000076532"/>
    </source>
</evidence>
<evidence type="ECO:0000256" key="3">
    <source>
        <dbReference type="ARBA" id="ARBA00022741"/>
    </source>
</evidence>
<gene>
    <name evidence="11" type="ORF">FIBSPDRAFT_946055</name>
</gene>
<evidence type="ECO:0000256" key="6">
    <source>
        <dbReference type="ARBA" id="ARBA00023254"/>
    </source>
</evidence>
<dbReference type="EMBL" id="KV417494">
    <property type="protein sequence ID" value="KZP30318.1"/>
    <property type="molecule type" value="Genomic_DNA"/>
</dbReference>
<dbReference type="Proteomes" id="UP000076532">
    <property type="component" value="Unassembled WGS sequence"/>
</dbReference>
<feature type="domain" description="DNA mismatch repair proteins mutS family" evidence="10">
    <location>
        <begin position="657"/>
        <end position="673"/>
    </location>
</feature>
<dbReference type="Gene3D" id="1.10.1420.10">
    <property type="match status" value="2"/>
</dbReference>
<evidence type="ECO:0000256" key="1">
    <source>
        <dbReference type="ARBA" id="ARBA00006271"/>
    </source>
</evidence>
<proteinExistence type="inferred from homology"/>
<organism evidence="11 12">
    <name type="scientific">Athelia psychrophila</name>
    <dbReference type="NCBI Taxonomy" id="1759441"/>
    <lineage>
        <taxon>Eukaryota</taxon>
        <taxon>Fungi</taxon>
        <taxon>Dikarya</taxon>
        <taxon>Basidiomycota</taxon>
        <taxon>Agaricomycotina</taxon>
        <taxon>Agaricomycetes</taxon>
        <taxon>Agaricomycetidae</taxon>
        <taxon>Atheliales</taxon>
        <taxon>Atheliaceae</taxon>
        <taxon>Athelia</taxon>
    </lineage>
</organism>
<comment type="subunit">
    <text evidence="7">Heterodimer consisting of MSH2-MSH3 (MutS beta). Forms a ternary complex with MutL alpha (MLH1-PMS1).</text>
</comment>
<dbReference type="Gene3D" id="3.40.50.300">
    <property type="entry name" value="P-loop containing nucleotide triphosphate hydrolases"/>
    <property type="match status" value="1"/>
</dbReference>
<dbReference type="InterPro" id="IPR011184">
    <property type="entry name" value="DNA_mismatch_repair_Msh2"/>
</dbReference>
<comment type="similarity">
    <text evidence="1">Belongs to the DNA mismatch repair MutS family.</text>
</comment>
<dbReference type="SUPFAM" id="SSF52540">
    <property type="entry name" value="P-loop containing nucleoside triphosphate hydrolases"/>
    <property type="match status" value="1"/>
</dbReference>
<evidence type="ECO:0000256" key="9">
    <source>
        <dbReference type="SAM" id="MobiDB-lite"/>
    </source>
</evidence>
<dbReference type="InterPro" id="IPR007696">
    <property type="entry name" value="DNA_mismatch_repair_MutS_core"/>
</dbReference>
<dbReference type="PANTHER" id="PTHR11361">
    <property type="entry name" value="DNA MISMATCH REPAIR PROTEIN MUTS FAMILY MEMBER"/>
    <property type="match status" value="1"/>
</dbReference>
<dbReference type="AlphaFoldDB" id="A0A166T877"/>
<dbReference type="InterPro" id="IPR000432">
    <property type="entry name" value="DNA_mismatch_repair_MutS_C"/>
</dbReference>
<dbReference type="InterPro" id="IPR027417">
    <property type="entry name" value="P-loop_NTPase"/>
</dbReference>
<dbReference type="Pfam" id="PF05192">
    <property type="entry name" value="MutS_III"/>
    <property type="match status" value="1"/>
</dbReference>
<keyword evidence="4" id="KW-0067">ATP-binding</keyword>
<dbReference type="InterPro" id="IPR036678">
    <property type="entry name" value="MutS_con_dom_sf"/>
</dbReference>
<keyword evidence="6" id="KW-0469">Meiosis</keyword>
<dbReference type="GO" id="GO:0005524">
    <property type="term" value="F:ATP binding"/>
    <property type="evidence" value="ECO:0007669"/>
    <property type="project" value="UniProtKB-KW"/>
</dbReference>
<dbReference type="PIRSF" id="PIRSF005813">
    <property type="entry name" value="MSH2"/>
    <property type="match status" value="1"/>
</dbReference>
<dbReference type="GO" id="GO:0030983">
    <property type="term" value="F:mismatched DNA binding"/>
    <property type="evidence" value="ECO:0007669"/>
    <property type="project" value="InterPro"/>
</dbReference>
<keyword evidence="5" id="KW-0238">DNA-binding</keyword>
<keyword evidence="12" id="KW-1185">Reference proteome</keyword>
<dbReference type="InterPro" id="IPR036187">
    <property type="entry name" value="DNA_mismatch_repair_MutS_sf"/>
</dbReference>
<dbReference type="GO" id="GO:0005634">
    <property type="term" value="C:nucleus"/>
    <property type="evidence" value="ECO:0007669"/>
    <property type="project" value="TreeGrafter"/>
</dbReference>
<evidence type="ECO:0000256" key="2">
    <source>
        <dbReference type="ARBA" id="ARBA00022151"/>
    </source>
</evidence>
<feature type="region of interest" description="Disordered" evidence="9">
    <location>
        <begin position="1"/>
        <end position="41"/>
    </location>
</feature>
<evidence type="ECO:0000259" key="10">
    <source>
        <dbReference type="PROSITE" id="PS00486"/>
    </source>
</evidence>
<reference evidence="11 12" key="1">
    <citation type="journal article" date="2016" name="Mol. Biol. Evol.">
        <title>Comparative Genomics of Early-Diverging Mushroom-Forming Fungi Provides Insights into the Origins of Lignocellulose Decay Capabilities.</title>
        <authorList>
            <person name="Nagy L.G."/>
            <person name="Riley R."/>
            <person name="Tritt A."/>
            <person name="Adam C."/>
            <person name="Daum C."/>
            <person name="Floudas D."/>
            <person name="Sun H."/>
            <person name="Yadav J.S."/>
            <person name="Pangilinan J."/>
            <person name="Larsson K.H."/>
            <person name="Matsuura K."/>
            <person name="Barry K."/>
            <person name="Labutti K."/>
            <person name="Kuo R."/>
            <person name="Ohm R.A."/>
            <person name="Bhattacharya S.S."/>
            <person name="Shirouzu T."/>
            <person name="Yoshinaga Y."/>
            <person name="Martin F.M."/>
            <person name="Grigoriev I.V."/>
            <person name="Hibbett D.S."/>
        </authorList>
    </citation>
    <scope>NUCLEOTIDE SEQUENCE [LARGE SCALE GENOMIC DNA]</scope>
    <source>
        <strain evidence="11 12">CBS 109695</strain>
    </source>
</reference>
<dbReference type="PROSITE" id="PS00486">
    <property type="entry name" value="DNA_MISMATCH_REPAIR_2"/>
    <property type="match status" value="1"/>
</dbReference>
<dbReference type="PANTHER" id="PTHR11361:SF21">
    <property type="entry name" value="MUTS PROTEIN HOMOLOG 4"/>
    <property type="match status" value="1"/>
</dbReference>
<dbReference type="SMART" id="SM00533">
    <property type="entry name" value="MUTSd"/>
    <property type="match status" value="1"/>
</dbReference>
<dbReference type="STRING" id="436010.A0A166T877"/>
<dbReference type="GO" id="GO:0006298">
    <property type="term" value="P:mismatch repair"/>
    <property type="evidence" value="ECO:0007669"/>
    <property type="project" value="InterPro"/>
</dbReference>
<keyword evidence="3" id="KW-0547">Nucleotide-binding</keyword>
<dbReference type="SMART" id="SM00534">
    <property type="entry name" value="MUTSac"/>
    <property type="match status" value="1"/>
</dbReference>
<dbReference type="FunFam" id="3.40.50.300:FF:000870">
    <property type="entry name" value="MutS protein homolog 4"/>
    <property type="match status" value="1"/>
</dbReference>
<evidence type="ECO:0000313" key="11">
    <source>
        <dbReference type="EMBL" id="KZP30318.1"/>
    </source>
</evidence>
<dbReference type="GO" id="GO:0140664">
    <property type="term" value="F:ATP-dependent DNA damage sensor activity"/>
    <property type="evidence" value="ECO:0007669"/>
    <property type="project" value="InterPro"/>
</dbReference>
<dbReference type="InterPro" id="IPR045076">
    <property type="entry name" value="MutS"/>
</dbReference>
<dbReference type="SUPFAM" id="SSF53150">
    <property type="entry name" value="DNA repair protein MutS, domain II"/>
    <property type="match status" value="1"/>
</dbReference>
<dbReference type="Pfam" id="PF00488">
    <property type="entry name" value="MutS_V"/>
    <property type="match status" value="1"/>
</dbReference>
<sequence length="834" mass="91461">MSRPPSAWSSTVANRPASARPKTANGPGASRPGTARPQTASSESNFVVAVIEGRGVGRELGLAALDKDTGRVMLVQLADCQSYVKTLHRMHMHMPSLILVPDTALATDGDASSAKSSIFLNYVQEEFPGVLIEPVARKYWNDGGGIEFVNQLCVYDDERAGTILAASDKYYALSAVCALFRYSEHRLNTRFSAHSLLIRYVPVESTMMIDPETARNLELVGNMARTKSTHSLMGTIGHTFTAMGARLLRVNILAPITVAAAIDARLDVVEELVKSEDLFKEVREALKALNNMDFDKLVASLAASDTRPTITTAKTAFVRVSQMLSLRNAVKSLPLLQNALAGSKSQILRIIHDQISDERIEKMESLVGESLNEDSAPAKGGIAAVNARVFAVKAGRHCLLDVARETFKENIGDIYALCQELSNVHELPLTLIYQDSGGFMFTVKKAELAGGEGELPRGFVNVTAQKGRWVFSNLELKKKNTRMKDALEETLVVSDKIIQDLISELLVDIGILYKASEAVALLDMLWSFAHASIMRNYVRPEFTGTLAVKAGRHPILEGVQAAGTLVPNDVYCCDSSTFQIVHGPNMSGKSTYLQQIALLTVMAMCGCFVPAEYGSFRIHDSLLTRLSNDDNIEKNLSTFANEMSSAAMILGLATSDSLIIIDELGRGTSPLEGIGISHAIAEELIRKKCFVFFATHFQELSITLSRQPSVVNLHLSVQKTRQSAANFGMVFQYKIMDGVPTSNQHYGLELAKLADFPESVLEEGKRVAESLAALHAHDEAQSQTSKIATRRKALLRLRTQLTQAYEHSELPERELTEYLARLQKDIVKVLRETL</sequence>
<evidence type="ECO:0000256" key="4">
    <source>
        <dbReference type="ARBA" id="ARBA00022840"/>
    </source>
</evidence>
<evidence type="ECO:0000256" key="5">
    <source>
        <dbReference type="ARBA" id="ARBA00023125"/>
    </source>
</evidence>
<dbReference type="Gene3D" id="3.30.420.110">
    <property type="entry name" value="MutS, connector domain"/>
    <property type="match status" value="1"/>
</dbReference>
<accession>A0A166T877</accession>
<name>A0A166T877_9AGAM</name>
<evidence type="ECO:0000256" key="8">
    <source>
        <dbReference type="ARBA" id="ARBA00073774"/>
    </source>
</evidence>
<dbReference type="OrthoDB" id="276261at2759"/>
<dbReference type="SUPFAM" id="SSF48334">
    <property type="entry name" value="DNA repair protein MutS, domain III"/>
    <property type="match status" value="1"/>
</dbReference>